<feature type="compositionally biased region" description="Low complexity" evidence="2">
    <location>
        <begin position="137"/>
        <end position="159"/>
    </location>
</feature>
<keyword evidence="1" id="KW-0175">Coiled coil</keyword>
<organism evidence="3 4">
    <name type="scientific">Reticulomyxa filosa</name>
    <dbReference type="NCBI Taxonomy" id="46433"/>
    <lineage>
        <taxon>Eukaryota</taxon>
        <taxon>Sar</taxon>
        <taxon>Rhizaria</taxon>
        <taxon>Retaria</taxon>
        <taxon>Foraminifera</taxon>
        <taxon>Monothalamids</taxon>
        <taxon>Reticulomyxidae</taxon>
        <taxon>Reticulomyxa</taxon>
    </lineage>
</organism>
<feature type="coiled-coil region" evidence="1">
    <location>
        <begin position="251"/>
        <end position="299"/>
    </location>
</feature>
<evidence type="ECO:0000256" key="1">
    <source>
        <dbReference type="SAM" id="Coils"/>
    </source>
</evidence>
<dbReference type="AlphaFoldDB" id="X6NYB2"/>
<reference evidence="3 4" key="1">
    <citation type="journal article" date="2013" name="Curr. Biol.">
        <title>The Genome of the Foraminiferan Reticulomyxa filosa.</title>
        <authorList>
            <person name="Glockner G."/>
            <person name="Hulsmann N."/>
            <person name="Schleicher M."/>
            <person name="Noegel A.A."/>
            <person name="Eichinger L."/>
            <person name="Gallinger C."/>
            <person name="Pawlowski J."/>
            <person name="Sierra R."/>
            <person name="Euteneuer U."/>
            <person name="Pillet L."/>
            <person name="Moustafa A."/>
            <person name="Platzer M."/>
            <person name="Groth M."/>
            <person name="Szafranski K."/>
            <person name="Schliwa M."/>
        </authorList>
    </citation>
    <scope>NUCLEOTIDE SEQUENCE [LARGE SCALE GENOMIC DNA]</scope>
</reference>
<dbReference type="InterPro" id="IPR036872">
    <property type="entry name" value="CH_dom_sf"/>
</dbReference>
<evidence type="ECO:0000313" key="3">
    <source>
        <dbReference type="EMBL" id="ETO31310.1"/>
    </source>
</evidence>
<name>X6NYB2_RETFI</name>
<evidence type="ECO:0000256" key="2">
    <source>
        <dbReference type="SAM" id="MobiDB-lite"/>
    </source>
</evidence>
<feature type="region of interest" description="Disordered" evidence="2">
    <location>
        <begin position="136"/>
        <end position="160"/>
    </location>
</feature>
<proteinExistence type="predicted"/>
<keyword evidence="4" id="KW-1185">Reference proteome</keyword>
<dbReference type="SUPFAM" id="SSF116907">
    <property type="entry name" value="Hook domain"/>
    <property type="match status" value="1"/>
</dbReference>
<dbReference type="EMBL" id="ASPP01005011">
    <property type="protein sequence ID" value="ETO31310.1"/>
    <property type="molecule type" value="Genomic_DNA"/>
</dbReference>
<evidence type="ECO:0000313" key="4">
    <source>
        <dbReference type="Proteomes" id="UP000023152"/>
    </source>
</evidence>
<comment type="caution">
    <text evidence="3">The sequence shown here is derived from an EMBL/GenBank/DDBJ whole genome shotgun (WGS) entry which is preliminary data.</text>
</comment>
<dbReference type="Proteomes" id="UP000023152">
    <property type="component" value="Unassembled WGS sequence"/>
</dbReference>
<gene>
    <name evidence="3" type="ORF">RFI_05814</name>
</gene>
<sequence>MKQLKGALERFYTDVLNDDLFFKDTIEPAALAFGRQPKRYVKIFFFKKKKATNKIKYPNTPTNNSGIDFVSLMEVVLLAAIKSDNREEAVEKMLKLDASDQMFLVQLLDELTRQNGFVDPNADIGNDSLSTPIAIKNGNNNNNANGNTNMNNNNSNKLNDSQHSFLQFSARKYDKTRRIAMQSPVMPRYTRSMLNSNGNSNQGNDATFEFRAFDTNGNGSSGNQLLMSPPQSRGVGKLTNDMYSTSSQYLLDSNKDLIRQLEQENLNLQNDLSRYQTECKQLATENTRIKDEYKFLEDRVRNNMTQEFQRKEKDYVGKIALLEEQSTSFCKEMKNYETTIRSLRSENDKLTKELAQLGSLHDTQIRQYREELEMTKLQLNRLKSYDMQFKKYPQDDLATSAQTKELENQKFRNDQLFNENFELKCQLKQIPQLKEQAEQYKQQLMDYKIRGVGNSQRSGDTLQEVLDELHVQKHALKELTELKEKLKLPSYRGLDCKKCDELQKQIDAITQFSTDQKKKLKEYHSALEQLHAQKTNDCELHKGYIESLRQQVQEV</sequence>
<feature type="coiled-coil region" evidence="1">
    <location>
        <begin position="423"/>
        <end position="482"/>
    </location>
</feature>
<feature type="coiled-coil region" evidence="1">
    <location>
        <begin position="333"/>
        <end position="385"/>
    </location>
</feature>
<accession>X6NYB2</accession>
<protein>
    <submittedName>
        <fullName evidence="3">Viral A-type inclusion protein</fullName>
    </submittedName>
</protein>
<dbReference type="Gene3D" id="1.10.418.10">
    <property type="entry name" value="Calponin-like domain"/>
    <property type="match status" value="1"/>
</dbReference>